<protein>
    <submittedName>
        <fullName evidence="1">Uncharacterized protein</fullName>
    </submittedName>
</protein>
<dbReference type="AlphaFoldDB" id="A0A6G0Z8U3"/>
<dbReference type="EMBL" id="VUJU01001076">
    <property type="protein sequence ID" value="KAF0766926.1"/>
    <property type="molecule type" value="Genomic_DNA"/>
</dbReference>
<name>A0A6G0Z8U3_APHCR</name>
<keyword evidence="2" id="KW-1185">Reference proteome</keyword>
<sequence>MEVLPGSNRHETAFSLDRCLGCESFFTTEFLPTKVFPESSSQPLTSRFISTLLEAPCLAVSSCLHRFHDDEAAAAVAFGPVRLTPPTLARAPPAADPLQSNCCCCCGCCCRKGLCWPRRAHLSQHS</sequence>
<gene>
    <name evidence="1" type="ORF">FWK35_00019307</name>
</gene>
<evidence type="ECO:0000313" key="1">
    <source>
        <dbReference type="EMBL" id="KAF0766926.1"/>
    </source>
</evidence>
<accession>A0A6G0Z8U3</accession>
<organism evidence="1 2">
    <name type="scientific">Aphis craccivora</name>
    <name type="common">Cowpea aphid</name>
    <dbReference type="NCBI Taxonomy" id="307492"/>
    <lineage>
        <taxon>Eukaryota</taxon>
        <taxon>Metazoa</taxon>
        <taxon>Ecdysozoa</taxon>
        <taxon>Arthropoda</taxon>
        <taxon>Hexapoda</taxon>
        <taxon>Insecta</taxon>
        <taxon>Pterygota</taxon>
        <taxon>Neoptera</taxon>
        <taxon>Paraneoptera</taxon>
        <taxon>Hemiptera</taxon>
        <taxon>Sternorrhyncha</taxon>
        <taxon>Aphidomorpha</taxon>
        <taxon>Aphidoidea</taxon>
        <taxon>Aphididae</taxon>
        <taxon>Aphidini</taxon>
        <taxon>Aphis</taxon>
        <taxon>Aphis</taxon>
    </lineage>
</organism>
<evidence type="ECO:0000313" key="2">
    <source>
        <dbReference type="Proteomes" id="UP000478052"/>
    </source>
</evidence>
<comment type="caution">
    <text evidence="1">The sequence shown here is derived from an EMBL/GenBank/DDBJ whole genome shotgun (WGS) entry which is preliminary data.</text>
</comment>
<dbReference type="Proteomes" id="UP000478052">
    <property type="component" value="Unassembled WGS sequence"/>
</dbReference>
<reference evidence="1 2" key="1">
    <citation type="submission" date="2019-08" db="EMBL/GenBank/DDBJ databases">
        <title>Whole genome of Aphis craccivora.</title>
        <authorList>
            <person name="Voronova N.V."/>
            <person name="Shulinski R.S."/>
            <person name="Bandarenka Y.V."/>
            <person name="Zhorov D.G."/>
            <person name="Warner D."/>
        </authorList>
    </citation>
    <scope>NUCLEOTIDE SEQUENCE [LARGE SCALE GENOMIC DNA]</scope>
    <source>
        <strain evidence="1">180601</strain>
        <tissue evidence="1">Whole Body</tissue>
    </source>
</reference>
<proteinExistence type="predicted"/>